<sequence length="529" mass="55034">MSKPVVLLAEELSPATIEALGPDFEVRSCNGADRAELLEAIADVDAILVRSATKVDAEAIAAAKQLKVVARAGVGLDNVDVPAATQAGVMVVNAPTSNIVSAAELAISLLLSVARRIPAAHASLKGGEWKRSKFTGVELFEKTVGIVGLGRIGVLVAQRLSAFGMKVVAYDPYVQAGRAAQIGARLVSLDELLAEADFITVHLPKTPETVGLIGDEALRKVKPNVIIVNAARGGILDEAALFTAIQEGRVAGAGIDVWDKEPKTDSPLMQLDSVVGVPHLGASTDEAQERAGIAVAKSVRLALAGELVPDAVNVQGGVIAEDVRPGIPLTEKLGRVFSALAGAVPQSLDVEVRGEIAEQDVRVLELAALRGIFGDVVEEQVTYVNAPVLAKERGLETRLVTSTESPDFRNLVTLRGTLADGSQTSVSGTLTGPRQVEKIVEVDGLDVEVTLSEHMAFLRYEDRPGVVGTIGRVLGEAGVNIAGMQVSRGSKGGDALVALTVDSAVPTDTLDAIVQEIGAVSGRTVDLEG</sequence>
<dbReference type="EMBL" id="JAANNP010000002">
    <property type="protein sequence ID" value="NHC13496.1"/>
    <property type="molecule type" value="Genomic_DNA"/>
</dbReference>
<dbReference type="PROSITE" id="PS00671">
    <property type="entry name" value="D_2_HYDROXYACID_DH_3"/>
    <property type="match status" value="1"/>
</dbReference>
<keyword evidence="5 9" id="KW-0560">Oxidoreductase</keyword>
<comment type="function">
    <text evidence="1">Catalyzes the reversible oxidation of 3-phospho-D-glycerate to 3-phosphonooxypyruvate, the first step of the phosphorylated L-serine biosynthesis pathway. Also catalyzes the reversible oxidation of 2-hydroxyglutarate to 2-oxoglutarate.</text>
</comment>
<comment type="catalytic activity">
    <reaction evidence="8 9">
        <text>(2R)-3-phosphoglycerate + NAD(+) = 3-phosphooxypyruvate + NADH + H(+)</text>
        <dbReference type="Rhea" id="RHEA:12641"/>
        <dbReference type="ChEBI" id="CHEBI:15378"/>
        <dbReference type="ChEBI" id="CHEBI:18110"/>
        <dbReference type="ChEBI" id="CHEBI:57540"/>
        <dbReference type="ChEBI" id="CHEBI:57945"/>
        <dbReference type="ChEBI" id="CHEBI:58272"/>
        <dbReference type="EC" id="1.1.1.95"/>
    </reaction>
</comment>
<keyword evidence="12" id="KW-1185">Reference proteome</keyword>
<evidence type="ECO:0000256" key="7">
    <source>
        <dbReference type="ARBA" id="ARBA00048126"/>
    </source>
</evidence>
<dbReference type="Pfam" id="PF00389">
    <property type="entry name" value="2-Hacid_dh"/>
    <property type="match status" value="1"/>
</dbReference>
<dbReference type="InterPro" id="IPR045626">
    <property type="entry name" value="PGDH_ASB_dom"/>
</dbReference>
<dbReference type="InterPro" id="IPR006139">
    <property type="entry name" value="D-isomer_2_OHA_DH_cat_dom"/>
</dbReference>
<evidence type="ECO:0000256" key="1">
    <source>
        <dbReference type="ARBA" id="ARBA00003800"/>
    </source>
</evidence>
<dbReference type="InterPro" id="IPR002912">
    <property type="entry name" value="ACT_dom"/>
</dbReference>
<dbReference type="GO" id="GO:0004617">
    <property type="term" value="F:phosphoglycerate dehydrogenase activity"/>
    <property type="evidence" value="ECO:0007669"/>
    <property type="project" value="UniProtKB-EC"/>
</dbReference>
<dbReference type="CDD" id="cd12173">
    <property type="entry name" value="PGDH_4"/>
    <property type="match status" value="1"/>
</dbReference>
<dbReference type="Gene3D" id="3.30.70.260">
    <property type="match status" value="1"/>
</dbReference>
<dbReference type="InterPro" id="IPR006236">
    <property type="entry name" value="PGDH"/>
</dbReference>
<dbReference type="CDD" id="cd04902">
    <property type="entry name" value="ACT_3PGDH-xct"/>
    <property type="match status" value="1"/>
</dbReference>
<accession>A0ABX0GRK0</accession>
<evidence type="ECO:0000313" key="12">
    <source>
        <dbReference type="Proteomes" id="UP000800981"/>
    </source>
</evidence>
<protein>
    <recommendedName>
        <fullName evidence="4 9">D-3-phosphoglycerate dehydrogenase</fullName>
        <ecNumber evidence="9">1.1.1.95</ecNumber>
    </recommendedName>
</protein>
<evidence type="ECO:0000256" key="6">
    <source>
        <dbReference type="ARBA" id="ARBA00023027"/>
    </source>
</evidence>
<reference evidence="11 12" key="1">
    <citation type="submission" date="2020-03" db="EMBL/GenBank/DDBJ databases">
        <title>Two novel Motilibacter sp.</title>
        <authorList>
            <person name="Liu S."/>
        </authorList>
    </citation>
    <scope>NUCLEOTIDE SEQUENCE [LARGE SCALE GENOMIC DNA]</scope>
    <source>
        <strain evidence="11 12">E257</strain>
    </source>
</reference>
<evidence type="ECO:0000256" key="9">
    <source>
        <dbReference type="RuleBase" id="RU363003"/>
    </source>
</evidence>
<dbReference type="NCBIfam" id="TIGR01327">
    <property type="entry name" value="PGDH"/>
    <property type="match status" value="1"/>
</dbReference>
<evidence type="ECO:0000256" key="4">
    <source>
        <dbReference type="ARBA" id="ARBA00021582"/>
    </source>
</evidence>
<organism evidence="11 12">
    <name type="scientific">Motilibacter deserti</name>
    <dbReference type="NCBI Taxonomy" id="2714956"/>
    <lineage>
        <taxon>Bacteria</taxon>
        <taxon>Bacillati</taxon>
        <taxon>Actinomycetota</taxon>
        <taxon>Actinomycetes</taxon>
        <taxon>Motilibacterales</taxon>
        <taxon>Motilibacteraceae</taxon>
        <taxon>Motilibacter</taxon>
    </lineage>
</organism>
<dbReference type="Gene3D" id="3.40.50.720">
    <property type="entry name" value="NAD(P)-binding Rossmann-like Domain"/>
    <property type="match status" value="2"/>
</dbReference>
<comment type="caution">
    <text evidence="11">The sequence shown here is derived from an EMBL/GenBank/DDBJ whole genome shotgun (WGS) entry which is preliminary data.</text>
</comment>
<evidence type="ECO:0000256" key="5">
    <source>
        <dbReference type="ARBA" id="ARBA00023002"/>
    </source>
</evidence>
<dbReference type="InterPro" id="IPR029009">
    <property type="entry name" value="ASB_dom_sf"/>
</dbReference>
<dbReference type="SUPFAM" id="SSF51735">
    <property type="entry name" value="NAD(P)-binding Rossmann-fold domains"/>
    <property type="match status" value="1"/>
</dbReference>
<dbReference type="Pfam" id="PF02826">
    <property type="entry name" value="2-Hacid_dh_C"/>
    <property type="match status" value="1"/>
</dbReference>
<feature type="domain" description="ACT" evidence="10">
    <location>
        <begin position="455"/>
        <end position="529"/>
    </location>
</feature>
<dbReference type="InterPro" id="IPR029752">
    <property type="entry name" value="D-isomer_DH_CS1"/>
</dbReference>
<dbReference type="InterPro" id="IPR045865">
    <property type="entry name" value="ACT-like_dom_sf"/>
</dbReference>
<dbReference type="RefSeq" id="WP_166279960.1">
    <property type="nucleotide sequence ID" value="NZ_JAANNP010000002.1"/>
</dbReference>
<keyword evidence="9" id="KW-0718">Serine biosynthesis</keyword>
<comment type="catalytic activity">
    <reaction evidence="7">
        <text>(R)-2-hydroxyglutarate + NAD(+) = 2-oxoglutarate + NADH + H(+)</text>
        <dbReference type="Rhea" id="RHEA:49612"/>
        <dbReference type="ChEBI" id="CHEBI:15378"/>
        <dbReference type="ChEBI" id="CHEBI:15801"/>
        <dbReference type="ChEBI" id="CHEBI:16810"/>
        <dbReference type="ChEBI" id="CHEBI:57540"/>
        <dbReference type="ChEBI" id="CHEBI:57945"/>
        <dbReference type="EC" id="1.1.1.399"/>
    </reaction>
</comment>
<comment type="pathway">
    <text evidence="2 9">Amino-acid biosynthesis; L-serine biosynthesis; L-serine from 3-phospho-D-glycerate: step 1/3.</text>
</comment>
<dbReference type="SUPFAM" id="SSF143548">
    <property type="entry name" value="Serine metabolism enzymes domain"/>
    <property type="match status" value="1"/>
</dbReference>
<dbReference type="InterPro" id="IPR006140">
    <property type="entry name" value="D-isomer_DH_NAD-bd"/>
</dbReference>
<evidence type="ECO:0000313" key="11">
    <source>
        <dbReference type="EMBL" id="NHC13496.1"/>
    </source>
</evidence>
<dbReference type="PROSITE" id="PS00670">
    <property type="entry name" value="D_2_HYDROXYACID_DH_2"/>
    <property type="match status" value="1"/>
</dbReference>
<dbReference type="PANTHER" id="PTHR42938">
    <property type="entry name" value="FORMATE DEHYDROGENASE 1"/>
    <property type="match status" value="1"/>
</dbReference>
<evidence type="ECO:0000256" key="2">
    <source>
        <dbReference type="ARBA" id="ARBA00005216"/>
    </source>
</evidence>
<dbReference type="Proteomes" id="UP000800981">
    <property type="component" value="Unassembled WGS sequence"/>
</dbReference>
<name>A0ABX0GRK0_9ACTN</name>
<proteinExistence type="inferred from homology"/>
<dbReference type="PROSITE" id="PS00065">
    <property type="entry name" value="D_2_HYDROXYACID_DH_1"/>
    <property type="match status" value="1"/>
</dbReference>
<dbReference type="InterPro" id="IPR029753">
    <property type="entry name" value="D-isomer_DH_CS"/>
</dbReference>
<keyword evidence="9" id="KW-0028">Amino-acid biosynthesis</keyword>
<dbReference type="Pfam" id="PF01842">
    <property type="entry name" value="ACT"/>
    <property type="match status" value="1"/>
</dbReference>
<comment type="similarity">
    <text evidence="3 9">Belongs to the D-isomer specific 2-hydroxyacid dehydrogenase family.</text>
</comment>
<dbReference type="InterPro" id="IPR036291">
    <property type="entry name" value="NAD(P)-bd_dom_sf"/>
</dbReference>
<dbReference type="SUPFAM" id="SSF55021">
    <property type="entry name" value="ACT-like"/>
    <property type="match status" value="1"/>
</dbReference>
<dbReference type="PANTHER" id="PTHR42938:SF47">
    <property type="entry name" value="HYDROXYPYRUVATE REDUCTASE"/>
    <property type="match status" value="1"/>
</dbReference>
<evidence type="ECO:0000256" key="3">
    <source>
        <dbReference type="ARBA" id="ARBA00005854"/>
    </source>
</evidence>
<keyword evidence="6 9" id="KW-0520">NAD</keyword>
<dbReference type="Pfam" id="PF19304">
    <property type="entry name" value="PGDH_inter"/>
    <property type="match status" value="1"/>
</dbReference>
<evidence type="ECO:0000256" key="8">
    <source>
        <dbReference type="ARBA" id="ARBA00048731"/>
    </source>
</evidence>
<dbReference type="Gene3D" id="3.30.1330.90">
    <property type="entry name" value="D-3-phosphoglycerate dehydrogenase, domain 3"/>
    <property type="match status" value="1"/>
</dbReference>
<dbReference type="EC" id="1.1.1.95" evidence="9"/>
<gene>
    <name evidence="11" type="ORF">G9H71_06830</name>
</gene>
<dbReference type="SUPFAM" id="SSF52283">
    <property type="entry name" value="Formate/glycerate dehydrogenase catalytic domain-like"/>
    <property type="match status" value="1"/>
</dbReference>
<evidence type="ECO:0000259" key="10">
    <source>
        <dbReference type="PROSITE" id="PS51671"/>
    </source>
</evidence>
<dbReference type="PROSITE" id="PS51671">
    <property type="entry name" value="ACT"/>
    <property type="match status" value="1"/>
</dbReference>